<organism evidence="3 4">
    <name type="scientific">Schizothecium vesticola</name>
    <dbReference type="NCBI Taxonomy" id="314040"/>
    <lineage>
        <taxon>Eukaryota</taxon>
        <taxon>Fungi</taxon>
        <taxon>Dikarya</taxon>
        <taxon>Ascomycota</taxon>
        <taxon>Pezizomycotina</taxon>
        <taxon>Sordariomycetes</taxon>
        <taxon>Sordariomycetidae</taxon>
        <taxon>Sordariales</taxon>
        <taxon>Schizotheciaceae</taxon>
        <taxon>Schizothecium</taxon>
    </lineage>
</organism>
<dbReference type="PANTHER" id="PTHR23422:SF11">
    <property type="entry name" value="DIPEPTIDYL PEPTIDASE 3"/>
    <property type="match status" value="1"/>
</dbReference>
<evidence type="ECO:0000256" key="2">
    <source>
        <dbReference type="ARBA" id="ARBA00022801"/>
    </source>
</evidence>
<dbReference type="EMBL" id="JAUKUD010000003">
    <property type="protein sequence ID" value="KAK0750263.1"/>
    <property type="molecule type" value="Genomic_DNA"/>
</dbReference>
<keyword evidence="2" id="KW-0378">Hydrolase</keyword>
<evidence type="ECO:0000256" key="1">
    <source>
        <dbReference type="ARBA" id="ARBA00022723"/>
    </source>
</evidence>
<reference evidence="3" key="1">
    <citation type="submission" date="2023-06" db="EMBL/GenBank/DDBJ databases">
        <title>Genome-scale phylogeny and comparative genomics of the fungal order Sordariales.</title>
        <authorList>
            <consortium name="Lawrence Berkeley National Laboratory"/>
            <person name="Hensen N."/>
            <person name="Bonometti L."/>
            <person name="Westerberg I."/>
            <person name="Brannstrom I.O."/>
            <person name="Guillou S."/>
            <person name="Cros-Aarteil S."/>
            <person name="Calhoun S."/>
            <person name="Haridas S."/>
            <person name="Kuo A."/>
            <person name="Mondo S."/>
            <person name="Pangilinan J."/>
            <person name="Riley R."/>
            <person name="LaButti K."/>
            <person name="Andreopoulos B."/>
            <person name="Lipzen A."/>
            <person name="Chen C."/>
            <person name="Yanf M."/>
            <person name="Daum C."/>
            <person name="Ng V."/>
            <person name="Clum A."/>
            <person name="Steindorff A."/>
            <person name="Ohm R."/>
            <person name="Martin F."/>
            <person name="Silar P."/>
            <person name="Natvig D."/>
            <person name="Lalanne C."/>
            <person name="Gautier V."/>
            <person name="Ament-velasquez S.L."/>
            <person name="Kruys A."/>
            <person name="Hutchinson M.I."/>
            <person name="Powell A.J."/>
            <person name="Barry K."/>
            <person name="Miller A.N."/>
            <person name="Grigoriev I.V."/>
            <person name="Debuchy R."/>
            <person name="Gladieux P."/>
            <person name="Thoren M.H."/>
            <person name="Johannesson H."/>
        </authorList>
    </citation>
    <scope>NUCLEOTIDE SEQUENCE</scope>
    <source>
        <strain evidence="3">SMH3187-1</strain>
    </source>
</reference>
<dbReference type="AlphaFoldDB" id="A0AA40F335"/>
<sequence>MAPPRSSYAPLSGTMVHQLEVKPILDALETHEKRHAHHMARAAKHGSRIILRQILPEELDAFLEYATTFLYNMGNFYFLHMLLGYPGNNAQSEYYPGAGLIFQAEIAKVSDIMDKHSIGPENTRIRKLAEDGNPIYHLLQGSSETGDPNQPQELASGIFLVKYASNSNQLQALTHYIESFRTRSMIVFQESQKAWVKDVTMRVENVIGFVEPYRDPAGIRSDGRSINSSTAMIRQLPWALEGVNDGKEPFEKGNFESPDFTCLHIWSPQSPR</sequence>
<accession>A0AA40F335</accession>
<proteinExistence type="predicted"/>
<dbReference type="GO" id="GO:0008239">
    <property type="term" value="F:dipeptidyl-peptidase activity"/>
    <property type="evidence" value="ECO:0007669"/>
    <property type="project" value="TreeGrafter"/>
</dbReference>
<dbReference type="PANTHER" id="PTHR23422">
    <property type="entry name" value="DIPEPTIDYL PEPTIDASE III-RELATED"/>
    <property type="match status" value="1"/>
</dbReference>
<name>A0AA40F335_9PEZI</name>
<protein>
    <submittedName>
        <fullName evidence="3">Peptidase family M49-domain-containing protein</fullName>
    </submittedName>
</protein>
<dbReference type="GO" id="GO:0005737">
    <property type="term" value="C:cytoplasm"/>
    <property type="evidence" value="ECO:0007669"/>
    <property type="project" value="TreeGrafter"/>
</dbReference>
<dbReference type="Proteomes" id="UP001172155">
    <property type="component" value="Unassembled WGS sequence"/>
</dbReference>
<dbReference type="GO" id="GO:0046872">
    <property type="term" value="F:metal ion binding"/>
    <property type="evidence" value="ECO:0007669"/>
    <property type="project" value="UniProtKB-KW"/>
</dbReference>
<evidence type="ECO:0000313" key="4">
    <source>
        <dbReference type="Proteomes" id="UP001172155"/>
    </source>
</evidence>
<dbReference type="Pfam" id="PF03571">
    <property type="entry name" value="Peptidase_M49"/>
    <property type="match status" value="2"/>
</dbReference>
<gene>
    <name evidence="3" type="ORF">B0T18DRAFT_462447</name>
</gene>
<evidence type="ECO:0000313" key="3">
    <source>
        <dbReference type="EMBL" id="KAK0750263.1"/>
    </source>
</evidence>
<keyword evidence="1" id="KW-0479">Metal-binding</keyword>
<dbReference type="InterPro" id="IPR039461">
    <property type="entry name" value="Peptidase_M49"/>
</dbReference>
<keyword evidence="4" id="KW-1185">Reference proteome</keyword>
<comment type="caution">
    <text evidence="3">The sequence shown here is derived from an EMBL/GenBank/DDBJ whole genome shotgun (WGS) entry which is preliminary data.</text>
</comment>
<dbReference type="Gene3D" id="3.30.540.30">
    <property type="match status" value="2"/>
</dbReference>